<evidence type="ECO:0000256" key="1">
    <source>
        <dbReference type="SAM" id="Phobius"/>
    </source>
</evidence>
<proteinExistence type="predicted"/>
<evidence type="ECO:0000313" key="4">
    <source>
        <dbReference type="Proteomes" id="UP000501179"/>
    </source>
</evidence>
<keyword evidence="1" id="KW-0812">Transmembrane</keyword>
<feature type="domain" description="DUF7144" evidence="2">
    <location>
        <begin position="14"/>
        <end position="125"/>
    </location>
</feature>
<dbReference type="EMBL" id="CP050177">
    <property type="protein sequence ID" value="QIQ06946.1"/>
    <property type="molecule type" value="Genomic_DNA"/>
</dbReference>
<reference evidence="3 4" key="1">
    <citation type="submission" date="2020-03" db="EMBL/GenBank/DDBJ databases">
        <title>A novel species.</title>
        <authorList>
            <person name="Gao J."/>
        </authorList>
    </citation>
    <scope>NUCLEOTIDE SEQUENCE [LARGE SCALE GENOMIC DNA]</scope>
    <source>
        <strain evidence="3 4">QMT-12</strain>
    </source>
</reference>
<accession>A0A6G9H9G7</accession>
<keyword evidence="1" id="KW-0472">Membrane</keyword>
<sequence>MHAGRTASRWVGGSFFAGILMLVAGATEILQGVVAIRSDNILNGVSGYAYAFNLDAWGWIHVGLGILVAVVGLGILAGSRIARYTGIGLAMVNLVAQFMFLFYQPVWAVVGMALSAFIIWALTTDRVTSPQTR</sequence>
<evidence type="ECO:0000313" key="3">
    <source>
        <dbReference type="EMBL" id="QIQ06946.1"/>
    </source>
</evidence>
<feature type="transmembrane region" description="Helical" evidence="1">
    <location>
        <begin position="56"/>
        <end position="77"/>
    </location>
</feature>
<evidence type="ECO:0000259" key="2">
    <source>
        <dbReference type="Pfam" id="PF23636"/>
    </source>
</evidence>
<feature type="transmembrane region" description="Helical" evidence="1">
    <location>
        <begin position="106"/>
        <end position="123"/>
    </location>
</feature>
<name>A0A6G9H9G7_9ACTN</name>
<keyword evidence="4" id="KW-1185">Reference proteome</keyword>
<gene>
    <name evidence="3" type="ORF">HA039_16560</name>
</gene>
<dbReference type="AlphaFoldDB" id="A0A6G9H9G7"/>
<protein>
    <recommendedName>
        <fullName evidence="2">DUF7144 domain-containing protein</fullName>
    </recommendedName>
</protein>
<feature type="transmembrane region" description="Helical" evidence="1">
    <location>
        <begin position="12"/>
        <end position="36"/>
    </location>
</feature>
<dbReference type="InterPro" id="IPR055568">
    <property type="entry name" value="DUF7144"/>
</dbReference>
<organism evidence="3 4">
    <name type="scientific">Streptomyces liangshanensis</name>
    <dbReference type="NCBI Taxonomy" id="2717324"/>
    <lineage>
        <taxon>Bacteria</taxon>
        <taxon>Bacillati</taxon>
        <taxon>Actinomycetota</taxon>
        <taxon>Actinomycetes</taxon>
        <taxon>Kitasatosporales</taxon>
        <taxon>Streptomycetaceae</taxon>
        <taxon>Streptomyces</taxon>
    </lineage>
</organism>
<dbReference type="Pfam" id="PF23636">
    <property type="entry name" value="DUF7144"/>
    <property type="match status" value="1"/>
</dbReference>
<dbReference type="Proteomes" id="UP000501179">
    <property type="component" value="Chromosome"/>
</dbReference>
<keyword evidence="1" id="KW-1133">Transmembrane helix</keyword>
<dbReference type="KEGG" id="slia:HA039_16560"/>